<keyword evidence="1" id="KW-0812">Transmembrane</keyword>
<name>A0A238X7Y5_9ACTN</name>
<evidence type="ECO:0000313" key="3">
    <source>
        <dbReference type="Proteomes" id="UP000198403"/>
    </source>
</evidence>
<dbReference type="RefSeq" id="WP_089336792.1">
    <property type="nucleotide sequence ID" value="NZ_FZNO01000011.1"/>
</dbReference>
<keyword evidence="1" id="KW-0472">Membrane</keyword>
<keyword evidence="3" id="KW-1185">Reference proteome</keyword>
<proteinExistence type="predicted"/>
<accession>A0A238X7Y5</accession>
<feature type="transmembrane region" description="Helical" evidence="1">
    <location>
        <begin position="28"/>
        <end position="50"/>
    </location>
</feature>
<keyword evidence="1" id="KW-1133">Transmembrane helix</keyword>
<dbReference type="Proteomes" id="UP000198403">
    <property type="component" value="Unassembled WGS sequence"/>
</dbReference>
<reference evidence="2 3" key="1">
    <citation type="submission" date="2017-06" db="EMBL/GenBank/DDBJ databases">
        <authorList>
            <person name="Kim H.J."/>
            <person name="Triplett B.A."/>
        </authorList>
    </citation>
    <scope>NUCLEOTIDE SEQUENCE [LARGE SCALE GENOMIC DNA]</scope>
    <source>
        <strain evidence="2 3">DSM 44272</strain>
    </source>
</reference>
<dbReference type="OrthoDB" id="5186356at2"/>
<gene>
    <name evidence="2" type="ORF">SAMN06272737_111143</name>
</gene>
<dbReference type="AlphaFoldDB" id="A0A238X7Y5"/>
<protein>
    <submittedName>
        <fullName evidence="2">Uncharacterized protein</fullName>
    </submittedName>
</protein>
<evidence type="ECO:0000313" key="2">
    <source>
        <dbReference type="EMBL" id="SNR53949.1"/>
    </source>
</evidence>
<evidence type="ECO:0000256" key="1">
    <source>
        <dbReference type="SAM" id="Phobius"/>
    </source>
</evidence>
<dbReference type="EMBL" id="FZNO01000011">
    <property type="protein sequence ID" value="SNR53949.1"/>
    <property type="molecule type" value="Genomic_DNA"/>
</dbReference>
<sequence>MSSTQGPYLYDDGPAPLHTGTPRRANGLLLWIFGGTAAFAVLMVVLTLVLKGTGEEQAQEVTGVFLAALAQDDTETAHQLLCQDERIRLSPEEVAGAYLGEGAGDVGTTREVDGERRVTVEWSDGATSELAVIGEDGPRICGVTQAR</sequence>
<organism evidence="2 3">
    <name type="scientific">Blastococcus mobilis</name>
    <dbReference type="NCBI Taxonomy" id="1938746"/>
    <lineage>
        <taxon>Bacteria</taxon>
        <taxon>Bacillati</taxon>
        <taxon>Actinomycetota</taxon>
        <taxon>Actinomycetes</taxon>
        <taxon>Geodermatophilales</taxon>
        <taxon>Geodermatophilaceae</taxon>
        <taxon>Blastococcus</taxon>
    </lineage>
</organism>